<reference evidence="3" key="1">
    <citation type="journal article" date="2019" name="Int. J. Syst. Evol. Microbiol.">
        <title>The Global Catalogue of Microorganisms (GCM) 10K type strain sequencing project: providing services to taxonomists for standard genome sequencing and annotation.</title>
        <authorList>
            <consortium name="The Broad Institute Genomics Platform"/>
            <consortium name="The Broad Institute Genome Sequencing Center for Infectious Disease"/>
            <person name="Wu L."/>
            <person name="Ma J."/>
        </authorList>
    </citation>
    <scope>NUCLEOTIDE SEQUENCE [LARGE SCALE GENOMIC DNA]</scope>
    <source>
        <strain evidence="3">JCM 17543</strain>
    </source>
</reference>
<dbReference type="Proteomes" id="UP001500827">
    <property type="component" value="Unassembled WGS sequence"/>
</dbReference>
<accession>A0ABP7LC50</accession>
<gene>
    <name evidence="2" type="ORF">GCM10022276_14590</name>
</gene>
<evidence type="ECO:0000313" key="2">
    <source>
        <dbReference type="EMBL" id="GAA3896703.1"/>
    </source>
</evidence>
<sequence>MKKTLALLIAAAALPCSAATPLPSPAGLYETHQIEVAAGLELKPDGHFRYGLSYGAVDEEAEGTWSTAGADVTLTSNPMPKAPAFELVRDDPAPKGELYMTLEDPGFEWGHPLEAIASSDSNAGFEISADDSGRVDVSGHAPIKAIAPEMPVYGPTGQVFPLSPDRGHRLFFRFHRNDLGKARFDGEKLKREGDALLMQRYDTVFRFQKVRP</sequence>
<dbReference type="EMBL" id="BAABBM010000001">
    <property type="protein sequence ID" value="GAA3896703.1"/>
    <property type="molecule type" value="Genomic_DNA"/>
</dbReference>
<feature type="chain" id="PRO_5046650697" evidence="1">
    <location>
        <begin position="19"/>
        <end position="212"/>
    </location>
</feature>
<evidence type="ECO:0000313" key="3">
    <source>
        <dbReference type="Proteomes" id="UP001500827"/>
    </source>
</evidence>
<evidence type="ECO:0000256" key="1">
    <source>
        <dbReference type="SAM" id="SignalP"/>
    </source>
</evidence>
<keyword evidence="3" id="KW-1185">Reference proteome</keyword>
<feature type="signal peptide" evidence="1">
    <location>
        <begin position="1"/>
        <end position="18"/>
    </location>
</feature>
<comment type="caution">
    <text evidence="2">The sequence shown here is derived from an EMBL/GenBank/DDBJ whole genome shotgun (WGS) entry which is preliminary data.</text>
</comment>
<protein>
    <submittedName>
        <fullName evidence="2">Uncharacterized protein</fullName>
    </submittedName>
</protein>
<keyword evidence="1" id="KW-0732">Signal</keyword>
<name>A0ABP7LC50_9SPHN</name>
<proteinExistence type="predicted"/>
<organism evidence="2 3">
    <name type="scientific">Sphingomonas limnosediminicola</name>
    <dbReference type="NCBI Taxonomy" id="940133"/>
    <lineage>
        <taxon>Bacteria</taxon>
        <taxon>Pseudomonadati</taxon>
        <taxon>Pseudomonadota</taxon>
        <taxon>Alphaproteobacteria</taxon>
        <taxon>Sphingomonadales</taxon>
        <taxon>Sphingomonadaceae</taxon>
        <taxon>Sphingomonas</taxon>
    </lineage>
</organism>